<accession>A0A084QIY6</accession>
<proteinExistence type="predicted"/>
<feature type="compositionally biased region" description="Polar residues" evidence="2">
    <location>
        <begin position="215"/>
        <end position="231"/>
    </location>
</feature>
<dbReference type="GO" id="GO:0000981">
    <property type="term" value="F:DNA-binding transcription factor activity, RNA polymerase II-specific"/>
    <property type="evidence" value="ECO:0007669"/>
    <property type="project" value="InterPro"/>
</dbReference>
<dbReference type="PROSITE" id="PS00463">
    <property type="entry name" value="ZN2_CY6_FUNGAL_1"/>
    <property type="match status" value="1"/>
</dbReference>
<dbReference type="HOGENOM" id="CLU_019833_0_0_1"/>
<reference evidence="4 5" key="1">
    <citation type="journal article" date="2014" name="BMC Genomics">
        <title>Comparative genome sequencing reveals chemotype-specific gene clusters in the toxigenic black mold Stachybotrys.</title>
        <authorList>
            <person name="Semeiks J."/>
            <person name="Borek D."/>
            <person name="Otwinowski Z."/>
            <person name="Grishin N.V."/>
        </authorList>
    </citation>
    <scope>NUCLEOTIDE SEQUENCE [LARGE SCALE GENOMIC DNA]</scope>
    <source>
        <strain evidence="4 5">IBT 40285</strain>
    </source>
</reference>
<protein>
    <recommendedName>
        <fullName evidence="3">Zn(2)-C6 fungal-type domain-containing protein</fullName>
    </recommendedName>
</protein>
<evidence type="ECO:0000313" key="5">
    <source>
        <dbReference type="Proteomes" id="UP000028524"/>
    </source>
</evidence>
<dbReference type="SUPFAM" id="SSF57701">
    <property type="entry name" value="Zn2/Cys6 DNA-binding domain"/>
    <property type="match status" value="1"/>
</dbReference>
<dbReference type="InterPro" id="IPR053187">
    <property type="entry name" value="Notoamide_regulator"/>
</dbReference>
<dbReference type="Proteomes" id="UP000028524">
    <property type="component" value="Unassembled WGS sequence"/>
</dbReference>
<dbReference type="SMART" id="SM00066">
    <property type="entry name" value="GAL4"/>
    <property type="match status" value="1"/>
</dbReference>
<dbReference type="Pfam" id="PF00172">
    <property type="entry name" value="Zn_clus"/>
    <property type="match status" value="1"/>
</dbReference>
<gene>
    <name evidence="4" type="ORF">S40285_03746</name>
</gene>
<sequence>MNRQYRPLRPARRFPNEDDEPQPPTVTRKREKVKLACNNCRLKKSACDGQRPVCGACVKRGSACVFLDSTRHLLNASLASAAPSDSSGAELLSILQKGPESHVREVLGQLRAGEDIPKILNSWKERNRLAALSVLDESNIPLFSPPDQGSLEFELMIRHPVSYPTPTSLEGCLYSPSTSQGAKLLLTLRPYNEKDAQISLASQTQPFDSDDPLSTRDSTGTANTPTSTQQPAVESYWALRLREAHFSDWTDAPIINDEAIRVASLYLEIDHPLLGLFDADLFVQDLVSGRSRFCSRFLVEAFLSWAFLEHGSDQPTTTEVLLAAAAARWEDGQVLDSLPSVQALQLLSLTTCFLGQGSVSKEFLHQSILMGGRMNLLSSGSDSVVQVPPFEEDRRAASQAAWGLFSFATFGEVARLGPGFAGSPSSGQPYHSPWLNSSVLMLFILRPLIVLRKGENSLALPAVSICAAPLVAEASANQLKRLTIIYQSHFQEKAPTVLWHTACLYVANAACQAPDGDPTRWHFFDIAIQGYTLLAPRFPIVIAIVKALMMIALSANLITNQEAFRLVDMLQDKDKMNYRSIAEPTKTCVLVDLDTAISNAQAAHVDKLAQRFDELALLDELTEVA</sequence>
<evidence type="ECO:0000259" key="3">
    <source>
        <dbReference type="PROSITE" id="PS50048"/>
    </source>
</evidence>
<evidence type="ECO:0000313" key="4">
    <source>
        <dbReference type="EMBL" id="KFA63921.1"/>
    </source>
</evidence>
<dbReference type="Gene3D" id="4.10.240.10">
    <property type="entry name" value="Zn(2)-C6 fungal-type DNA-binding domain"/>
    <property type="match status" value="1"/>
</dbReference>
<dbReference type="STRING" id="1283841.A0A084QIY6"/>
<dbReference type="EMBL" id="KL660712">
    <property type="protein sequence ID" value="KFA63921.1"/>
    <property type="molecule type" value="Genomic_DNA"/>
</dbReference>
<dbReference type="CDD" id="cd12148">
    <property type="entry name" value="fungal_TF_MHR"/>
    <property type="match status" value="1"/>
</dbReference>
<evidence type="ECO:0000256" key="2">
    <source>
        <dbReference type="SAM" id="MobiDB-lite"/>
    </source>
</evidence>
<dbReference type="GO" id="GO:0008270">
    <property type="term" value="F:zinc ion binding"/>
    <property type="evidence" value="ECO:0007669"/>
    <property type="project" value="InterPro"/>
</dbReference>
<evidence type="ECO:0000256" key="1">
    <source>
        <dbReference type="ARBA" id="ARBA00023242"/>
    </source>
</evidence>
<dbReference type="InParanoid" id="A0A084QIY6"/>
<feature type="region of interest" description="Disordered" evidence="2">
    <location>
        <begin position="200"/>
        <end position="231"/>
    </location>
</feature>
<dbReference type="OMA" id="WAPTELP"/>
<dbReference type="PANTHER" id="PTHR47256">
    <property type="entry name" value="ZN(II)2CYS6 TRANSCRIPTION FACTOR (EUROFUNG)-RELATED"/>
    <property type="match status" value="1"/>
</dbReference>
<dbReference type="AlphaFoldDB" id="A0A084QIY6"/>
<keyword evidence="1" id="KW-0539">Nucleus</keyword>
<dbReference type="InterPro" id="IPR036864">
    <property type="entry name" value="Zn2-C6_fun-type_DNA-bd_sf"/>
</dbReference>
<name>A0A084QIY6_STAC4</name>
<feature type="region of interest" description="Disordered" evidence="2">
    <location>
        <begin position="1"/>
        <end position="30"/>
    </location>
</feature>
<keyword evidence="5" id="KW-1185">Reference proteome</keyword>
<dbReference type="OrthoDB" id="10261408at2759"/>
<dbReference type="PANTHER" id="PTHR47256:SF3">
    <property type="entry name" value="ZN(II)2CYS6 TRANSCRIPTION FACTOR (EUROFUNG)"/>
    <property type="match status" value="1"/>
</dbReference>
<dbReference type="PROSITE" id="PS50048">
    <property type="entry name" value="ZN2_CY6_FUNGAL_2"/>
    <property type="match status" value="1"/>
</dbReference>
<organism evidence="4 5">
    <name type="scientific">Stachybotrys chlorohalonatus (strain IBT 40285)</name>
    <dbReference type="NCBI Taxonomy" id="1283841"/>
    <lineage>
        <taxon>Eukaryota</taxon>
        <taxon>Fungi</taxon>
        <taxon>Dikarya</taxon>
        <taxon>Ascomycota</taxon>
        <taxon>Pezizomycotina</taxon>
        <taxon>Sordariomycetes</taxon>
        <taxon>Hypocreomycetidae</taxon>
        <taxon>Hypocreales</taxon>
        <taxon>Stachybotryaceae</taxon>
        <taxon>Stachybotrys</taxon>
    </lineage>
</organism>
<dbReference type="CDD" id="cd00067">
    <property type="entry name" value="GAL4"/>
    <property type="match status" value="1"/>
</dbReference>
<dbReference type="InterPro" id="IPR001138">
    <property type="entry name" value="Zn2Cys6_DnaBD"/>
</dbReference>
<feature type="domain" description="Zn(2)-C6 fungal-type" evidence="3">
    <location>
        <begin position="36"/>
        <end position="66"/>
    </location>
</feature>